<dbReference type="GO" id="GO:0030430">
    <property type="term" value="C:host cell cytoplasm"/>
    <property type="evidence" value="ECO:0007669"/>
    <property type="project" value="UniProtKB-SubCell"/>
</dbReference>
<feature type="domain" description="Protein kinase" evidence="12">
    <location>
        <begin position="49"/>
        <end position="295"/>
    </location>
</feature>
<dbReference type="InterPro" id="IPR008271">
    <property type="entry name" value="Ser/Thr_kinase_AS"/>
</dbReference>
<dbReference type="Gene3D" id="1.10.510.10">
    <property type="entry name" value="Transferase(Phosphotransferase) domain 1"/>
    <property type="match status" value="1"/>
</dbReference>
<dbReference type="GO" id="GO:0005524">
    <property type="term" value="F:ATP binding"/>
    <property type="evidence" value="ECO:0007669"/>
    <property type="project" value="UniProtKB-KW"/>
</dbReference>
<dbReference type="PANTHER" id="PTHR22984">
    <property type="entry name" value="SERINE/THREONINE-PROTEIN KINASE PIM"/>
    <property type="match status" value="1"/>
</dbReference>
<evidence type="ECO:0000256" key="8">
    <source>
        <dbReference type="ARBA" id="ARBA00022840"/>
    </source>
</evidence>
<dbReference type="Gene3D" id="3.30.200.20">
    <property type="entry name" value="Phosphorylase Kinase, domain 1"/>
    <property type="match status" value="1"/>
</dbReference>
<dbReference type="PROSITE" id="PS00108">
    <property type="entry name" value="PROTEIN_KINASE_ST"/>
    <property type="match status" value="1"/>
</dbReference>
<dbReference type="EMBL" id="JAAPAO010000326">
    <property type="protein sequence ID" value="KAF4663144.1"/>
    <property type="molecule type" value="Genomic_DNA"/>
</dbReference>
<dbReference type="Pfam" id="PF00069">
    <property type="entry name" value="Pkinase"/>
    <property type="match status" value="1"/>
</dbReference>
<keyword evidence="7 13" id="KW-0418">Kinase</keyword>
<evidence type="ECO:0000256" key="11">
    <source>
        <dbReference type="ARBA" id="ARBA00048679"/>
    </source>
</evidence>
<evidence type="ECO:0000256" key="9">
    <source>
        <dbReference type="ARBA" id="ARBA00023200"/>
    </source>
</evidence>
<dbReference type="CDD" id="cd00180">
    <property type="entry name" value="PKc"/>
    <property type="match status" value="1"/>
</dbReference>
<dbReference type="InterPro" id="IPR000719">
    <property type="entry name" value="Prot_kinase_dom"/>
</dbReference>
<evidence type="ECO:0000256" key="5">
    <source>
        <dbReference type="ARBA" id="ARBA00022679"/>
    </source>
</evidence>
<dbReference type="PROSITE" id="PS50011">
    <property type="entry name" value="PROTEIN_KINASE_DOM"/>
    <property type="match status" value="1"/>
</dbReference>
<name>A0A7J6LV98_PERCH</name>
<evidence type="ECO:0000259" key="12">
    <source>
        <dbReference type="PROSITE" id="PS50011"/>
    </source>
</evidence>
<dbReference type="Proteomes" id="UP000591131">
    <property type="component" value="Unassembled WGS sequence"/>
</dbReference>
<evidence type="ECO:0000256" key="2">
    <source>
        <dbReference type="ARBA" id="ARBA00012513"/>
    </source>
</evidence>
<evidence type="ECO:0000256" key="1">
    <source>
        <dbReference type="ARBA" id="ARBA00004192"/>
    </source>
</evidence>
<keyword evidence="4" id="KW-0723">Serine/threonine-protein kinase</keyword>
<comment type="catalytic activity">
    <reaction evidence="11">
        <text>L-seryl-[protein] + ATP = O-phospho-L-seryl-[protein] + ADP + H(+)</text>
        <dbReference type="Rhea" id="RHEA:17989"/>
        <dbReference type="Rhea" id="RHEA-COMP:9863"/>
        <dbReference type="Rhea" id="RHEA-COMP:11604"/>
        <dbReference type="ChEBI" id="CHEBI:15378"/>
        <dbReference type="ChEBI" id="CHEBI:29999"/>
        <dbReference type="ChEBI" id="CHEBI:30616"/>
        <dbReference type="ChEBI" id="CHEBI:83421"/>
        <dbReference type="ChEBI" id="CHEBI:456216"/>
        <dbReference type="EC" id="2.7.11.1"/>
    </reaction>
</comment>
<protein>
    <recommendedName>
        <fullName evidence="3">Serine/threonine-protein kinase 1</fullName>
        <ecNumber evidence="2">2.7.11.1</ecNumber>
    </recommendedName>
</protein>
<dbReference type="EC" id="2.7.11.1" evidence="2"/>
<evidence type="ECO:0000313" key="14">
    <source>
        <dbReference type="Proteomes" id="UP000591131"/>
    </source>
</evidence>
<dbReference type="InterPro" id="IPR011009">
    <property type="entry name" value="Kinase-like_dom_sf"/>
</dbReference>
<gene>
    <name evidence="13" type="primary">NUAK1_1</name>
    <name evidence="13" type="ORF">FOL47_005890</name>
</gene>
<dbReference type="AlphaFoldDB" id="A0A7J6LV98"/>
<evidence type="ECO:0000256" key="6">
    <source>
        <dbReference type="ARBA" id="ARBA00022741"/>
    </source>
</evidence>
<dbReference type="PANTHER" id="PTHR22984:SF25">
    <property type="entry name" value="PROTEIN KINASE DOMAIN-CONTAINING PROTEIN"/>
    <property type="match status" value="1"/>
</dbReference>
<dbReference type="OrthoDB" id="4062651at2759"/>
<evidence type="ECO:0000256" key="4">
    <source>
        <dbReference type="ARBA" id="ARBA00022527"/>
    </source>
</evidence>
<evidence type="ECO:0000313" key="13">
    <source>
        <dbReference type="EMBL" id="KAF4663144.1"/>
    </source>
</evidence>
<reference evidence="13 14" key="1">
    <citation type="submission" date="2020-04" db="EMBL/GenBank/DDBJ databases">
        <title>Perkinsus chesapeaki whole genome sequence.</title>
        <authorList>
            <person name="Bogema D.R."/>
        </authorList>
    </citation>
    <scope>NUCLEOTIDE SEQUENCE [LARGE SCALE GENOMIC DNA]</scope>
    <source>
        <strain evidence="13">ATCC PRA-425</strain>
    </source>
</reference>
<keyword evidence="14" id="KW-1185">Reference proteome</keyword>
<keyword evidence="5" id="KW-0808">Transferase</keyword>
<sequence length="295" mass="32257">MTAGLVTSSQLLIPCLSRHSSAATTEIDDSPYSECDTPSTALEALDSCYKIGTAIASGAYGRVNRSTKRETGCPVAIKMIEKPAYDSWSDDCVDGSAGHGPGEAEVLELISKLKVDGVPRILDVFEDSDATFIVSELGGLDLYEWLQRTEERQDATVVDVMTKLIVILEALHGWGIAHNDVKLENILLNDSGEVHLVDFGSSVVCHCDHHEGVRRRVLEGDDGSCYSGNCSDDCFMRFCDSDFQKCSIVMYQLFTGLPIPSEEARVNRVPEKKAALRRVSKGEILTADEVRGLFE</sequence>
<keyword evidence="6" id="KW-0547">Nucleotide-binding</keyword>
<dbReference type="InterPro" id="IPR051138">
    <property type="entry name" value="PIM_Ser/Thr_kinase"/>
</dbReference>
<evidence type="ECO:0000256" key="7">
    <source>
        <dbReference type="ARBA" id="ARBA00022777"/>
    </source>
</evidence>
<dbReference type="SMART" id="SM00220">
    <property type="entry name" value="S_TKc"/>
    <property type="match status" value="1"/>
</dbReference>
<evidence type="ECO:0000256" key="10">
    <source>
        <dbReference type="ARBA" id="ARBA00047899"/>
    </source>
</evidence>
<evidence type="ECO:0000256" key="3">
    <source>
        <dbReference type="ARBA" id="ARBA00016885"/>
    </source>
</evidence>
<proteinExistence type="predicted"/>
<comment type="caution">
    <text evidence="13">The sequence shown here is derived from an EMBL/GenBank/DDBJ whole genome shotgun (WGS) entry which is preliminary data.</text>
</comment>
<comment type="subcellular location">
    <subcellularLocation>
        <location evidence="1">Host cytoplasm</location>
    </subcellularLocation>
</comment>
<accession>A0A7J6LV98</accession>
<dbReference type="GO" id="GO:0005737">
    <property type="term" value="C:cytoplasm"/>
    <property type="evidence" value="ECO:0007669"/>
    <property type="project" value="TreeGrafter"/>
</dbReference>
<comment type="catalytic activity">
    <reaction evidence="10">
        <text>L-threonyl-[protein] + ATP = O-phospho-L-threonyl-[protein] + ADP + H(+)</text>
        <dbReference type="Rhea" id="RHEA:46608"/>
        <dbReference type="Rhea" id="RHEA-COMP:11060"/>
        <dbReference type="Rhea" id="RHEA-COMP:11605"/>
        <dbReference type="ChEBI" id="CHEBI:15378"/>
        <dbReference type="ChEBI" id="CHEBI:30013"/>
        <dbReference type="ChEBI" id="CHEBI:30616"/>
        <dbReference type="ChEBI" id="CHEBI:61977"/>
        <dbReference type="ChEBI" id="CHEBI:456216"/>
        <dbReference type="EC" id="2.7.11.1"/>
    </reaction>
</comment>
<organism evidence="13 14">
    <name type="scientific">Perkinsus chesapeaki</name>
    <name type="common">Clam parasite</name>
    <name type="synonym">Perkinsus andrewsi</name>
    <dbReference type="NCBI Taxonomy" id="330153"/>
    <lineage>
        <taxon>Eukaryota</taxon>
        <taxon>Sar</taxon>
        <taxon>Alveolata</taxon>
        <taxon>Perkinsozoa</taxon>
        <taxon>Perkinsea</taxon>
        <taxon>Perkinsida</taxon>
        <taxon>Perkinsidae</taxon>
        <taxon>Perkinsus</taxon>
    </lineage>
</organism>
<keyword evidence="8" id="KW-0067">ATP-binding</keyword>
<dbReference type="GO" id="GO:0004674">
    <property type="term" value="F:protein serine/threonine kinase activity"/>
    <property type="evidence" value="ECO:0007669"/>
    <property type="project" value="UniProtKB-KW"/>
</dbReference>
<keyword evidence="9" id="KW-1035">Host cytoplasm</keyword>
<dbReference type="SUPFAM" id="SSF56112">
    <property type="entry name" value="Protein kinase-like (PK-like)"/>
    <property type="match status" value="1"/>
</dbReference>